<dbReference type="InterPro" id="IPR026960">
    <property type="entry name" value="RVT-Znf"/>
</dbReference>
<organism evidence="3 4">
    <name type="scientific">Spinacia oleracea</name>
    <name type="common">Spinach</name>
    <dbReference type="NCBI Taxonomy" id="3562"/>
    <lineage>
        <taxon>Eukaryota</taxon>
        <taxon>Viridiplantae</taxon>
        <taxon>Streptophyta</taxon>
        <taxon>Embryophyta</taxon>
        <taxon>Tracheophyta</taxon>
        <taxon>Spermatophyta</taxon>
        <taxon>Magnoliopsida</taxon>
        <taxon>eudicotyledons</taxon>
        <taxon>Gunneridae</taxon>
        <taxon>Pentapetalae</taxon>
        <taxon>Caryophyllales</taxon>
        <taxon>Chenopodiaceae</taxon>
        <taxon>Chenopodioideae</taxon>
        <taxon>Anserineae</taxon>
        <taxon>Spinacia</taxon>
    </lineage>
</organism>
<dbReference type="PANTHER" id="PTHR33116">
    <property type="entry name" value="REVERSE TRANSCRIPTASE ZINC-BINDING DOMAIN-CONTAINING PROTEIN-RELATED-RELATED"/>
    <property type="match status" value="1"/>
</dbReference>
<reference evidence="3" key="1">
    <citation type="journal article" date="2021" name="Nat. Commun.">
        <title>Genomic analyses provide insights into spinach domestication and the genetic basis of agronomic traits.</title>
        <authorList>
            <person name="Cai X."/>
            <person name="Sun X."/>
            <person name="Xu C."/>
            <person name="Sun H."/>
            <person name="Wang X."/>
            <person name="Ge C."/>
            <person name="Zhang Z."/>
            <person name="Wang Q."/>
            <person name="Fei Z."/>
            <person name="Jiao C."/>
            <person name="Wang Q."/>
        </authorList>
    </citation>
    <scope>NUCLEOTIDE SEQUENCE [LARGE SCALE GENOMIC DNA]</scope>
    <source>
        <strain evidence="3">cv. Varoflay</strain>
    </source>
</reference>
<dbReference type="Pfam" id="PF00078">
    <property type="entry name" value="RVT_1"/>
    <property type="match status" value="1"/>
</dbReference>
<dbReference type="Proteomes" id="UP000813463">
    <property type="component" value="Chromosome 5"/>
</dbReference>
<dbReference type="CDD" id="cd01650">
    <property type="entry name" value="RT_nLTR_like"/>
    <property type="match status" value="1"/>
</dbReference>
<reference evidence="4" key="2">
    <citation type="submission" date="2025-08" db="UniProtKB">
        <authorList>
            <consortium name="RefSeq"/>
        </authorList>
    </citation>
    <scope>IDENTIFICATION</scope>
    <source>
        <tissue evidence="4">Leaf</tissue>
    </source>
</reference>
<proteinExistence type="predicted"/>
<evidence type="ECO:0000313" key="4">
    <source>
        <dbReference type="RefSeq" id="XP_056685294.1"/>
    </source>
</evidence>
<dbReference type="RefSeq" id="XP_056685294.1">
    <property type="nucleotide sequence ID" value="XM_056829316.1"/>
</dbReference>
<feature type="domain" description="Reverse transcriptase zinc-binding" evidence="2">
    <location>
        <begin position="508"/>
        <end position="563"/>
    </location>
</feature>
<keyword evidence="3" id="KW-1185">Reference proteome</keyword>
<evidence type="ECO:0000259" key="2">
    <source>
        <dbReference type="Pfam" id="PF13966"/>
    </source>
</evidence>
<protein>
    <recommendedName>
        <fullName evidence="5">Reverse transcriptase domain-containing protein</fullName>
    </recommendedName>
</protein>
<dbReference type="SUPFAM" id="SSF56672">
    <property type="entry name" value="DNA/RNA polymerases"/>
    <property type="match status" value="1"/>
</dbReference>
<accession>A0ABM3QPK1</accession>
<evidence type="ECO:0000259" key="1">
    <source>
        <dbReference type="Pfam" id="PF00078"/>
    </source>
</evidence>
<gene>
    <name evidence="4" type="primary">LOC130461293</name>
</gene>
<dbReference type="InterPro" id="IPR043502">
    <property type="entry name" value="DNA/RNA_pol_sf"/>
</dbReference>
<dbReference type="Pfam" id="PF13966">
    <property type="entry name" value="zf-RVT"/>
    <property type="match status" value="1"/>
</dbReference>
<dbReference type="PANTHER" id="PTHR33116:SF84">
    <property type="entry name" value="RNA-DIRECTED DNA POLYMERASE"/>
    <property type="match status" value="1"/>
</dbReference>
<sequence>MSRKKELTNPLIVVVKIYKDISKLYQSNPKCTNYSVADIKAYNDMSATQNAMHLNPSDLCNRKVVLSHVVQLGPLINDHHRGILNATYTADEVKKAFFSIPGVKAPGPYGFGAYFFKDSWSIVGDEMIYAILDVLQQGKLLKELNHTVITLIPKTKCPNNVSDFRPISCCNTLYKCVTKILCGRLSQILPDLIMGNQGGFVHGRHIVHNIMVVQDLVKHYGRKDVKSSCLVKIDLQKAYDTVDWNFLQEMLEQLGFPENFVHIVMECESLLLYLMLQAFKLFSDTSGLHANKKKSSIYCYGMAETDVKIVELVSGFTRSQLPFKYLGVPICSKKITTAQCDRLVDKMVARKKIWSSRNLSYTTRMQLINSVLLIFHMYWAKIYVLPKKVLHDINKICREFLWSGKAYITKPSNISWENSCCNKKEGGLGSRDVIKGNTAVMGKCVWVVASKQDNVYIKWVNVVYIKDGVWWDYQPSASASWYWRKVCEIKESLKHYYSHDEFSAISQYSVKAVYEKIVGARPLVNWDRLVWNGLNILRHRFICWMAVQSRLQTTTKLAKIGIIRGIGYNRQSQFRKQVWYAGLAAAVYVVWQCRNGSFWDKSVPTVQHFVNSIKQIVKDRIKVVMPKKWRSHDLSDDVSPLSPECTRHIHALKLVGWTI</sequence>
<dbReference type="GeneID" id="130461293"/>
<evidence type="ECO:0000313" key="3">
    <source>
        <dbReference type="Proteomes" id="UP000813463"/>
    </source>
</evidence>
<dbReference type="InterPro" id="IPR000477">
    <property type="entry name" value="RT_dom"/>
</dbReference>
<evidence type="ECO:0008006" key="5">
    <source>
        <dbReference type="Google" id="ProtNLM"/>
    </source>
</evidence>
<feature type="domain" description="Reverse transcriptase" evidence="1">
    <location>
        <begin position="152"/>
        <end position="259"/>
    </location>
</feature>
<name>A0ABM3QPK1_SPIOL</name>